<protein>
    <submittedName>
        <fullName evidence="1">NUMOD4 motif-containing protein</fullName>
    </submittedName>
</protein>
<dbReference type="Proteomes" id="UP000199138">
    <property type="component" value="Unassembled WGS sequence"/>
</dbReference>
<dbReference type="OrthoDB" id="6631788at2"/>
<name>A0A1I7GP61_9FLAO</name>
<sequence>MIRNYWNEDWKDLQFDDKVAESEKFKISNYGRIKDCRGDEEKLVTPKYVNGYEKLTVRLDPEFVKEKQAKTKKKVNKFTTRYIHKLVAEHFLEKEEGKEYVIHLDYHKKDNKVENLKWATKREKELHQFSNPEFKNIDRGDRIKYSKLTEGKVKILKKKLLDPNRRTRLRILAKQFGVSEMQLYRIKTGENWGHVTID</sequence>
<evidence type="ECO:0000313" key="1">
    <source>
        <dbReference type="EMBL" id="SFU50245.1"/>
    </source>
</evidence>
<organism evidence="1 2">
    <name type="scientific">Pustulibacterium marinum</name>
    <dbReference type="NCBI Taxonomy" id="1224947"/>
    <lineage>
        <taxon>Bacteria</taxon>
        <taxon>Pseudomonadati</taxon>
        <taxon>Bacteroidota</taxon>
        <taxon>Flavobacteriia</taxon>
        <taxon>Flavobacteriales</taxon>
        <taxon>Flavobacteriaceae</taxon>
        <taxon>Pustulibacterium</taxon>
    </lineage>
</organism>
<dbReference type="Gene3D" id="3.90.75.20">
    <property type="match status" value="1"/>
</dbReference>
<dbReference type="STRING" id="1224947.SAMN05216480_105140"/>
<dbReference type="EMBL" id="FPBK01000005">
    <property type="protein sequence ID" value="SFU50245.1"/>
    <property type="molecule type" value="Genomic_DNA"/>
</dbReference>
<proteinExistence type="predicted"/>
<accession>A0A1I7GP61</accession>
<dbReference type="SUPFAM" id="SSF54060">
    <property type="entry name" value="His-Me finger endonucleases"/>
    <property type="match status" value="1"/>
</dbReference>
<gene>
    <name evidence="1" type="ORF">SAMN05216480_105140</name>
</gene>
<dbReference type="RefSeq" id="WP_093024803.1">
    <property type="nucleotide sequence ID" value="NZ_FPBK01000005.1"/>
</dbReference>
<evidence type="ECO:0000313" key="2">
    <source>
        <dbReference type="Proteomes" id="UP000199138"/>
    </source>
</evidence>
<dbReference type="InterPro" id="IPR044925">
    <property type="entry name" value="His-Me_finger_sf"/>
</dbReference>
<dbReference type="AlphaFoldDB" id="A0A1I7GP61"/>
<keyword evidence="2" id="KW-1185">Reference proteome</keyword>
<reference evidence="1 2" key="1">
    <citation type="submission" date="2016-10" db="EMBL/GenBank/DDBJ databases">
        <authorList>
            <person name="de Groot N.N."/>
        </authorList>
    </citation>
    <scope>NUCLEOTIDE SEQUENCE [LARGE SCALE GENOMIC DNA]</scope>
    <source>
        <strain evidence="1 2">CGMCC 1.12333</strain>
    </source>
</reference>